<protein>
    <submittedName>
        <fullName evidence="3">Uncharacterized protein</fullName>
    </submittedName>
</protein>
<name>A0AAF3F2F9_9BILA</name>
<dbReference type="Proteomes" id="UP000887575">
    <property type="component" value="Unassembled WGS sequence"/>
</dbReference>
<sequence>MVSSLLILSIFTTAIIPVKCVICWQCGGEEYGSGLRVLHSSCCRPQRRVCGDGLACLRATVNSPGMQFILSGCHPPEDGFIGCDLHHLPFNATIQRCACLDEACQEYFPGNCPSTSSPPLVAPVPANVFTNLINNVDESAEKSAEKSGEYGGDDDDAFRAIRERHEPVKILKISAEDSGEVDPLIDPKISILPQKRENSSVVPSRSAIFLIIFYFLSKIL</sequence>
<keyword evidence="2" id="KW-1185">Reference proteome</keyword>
<accession>A0AAF3F2F9</accession>
<feature type="chain" id="PRO_5042055456" evidence="1">
    <location>
        <begin position="21"/>
        <end position="220"/>
    </location>
</feature>
<evidence type="ECO:0000313" key="3">
    <source>
        <dbReference type="WBParaSite" id="MBELARI_LOCUS20012"/>
    </source>
</evidence>
<reference evidence="3" key="1">
    <citation type="submission" date="2024-02" db="UniProtKB">
        <authorList>
            <consortium name="WormBaseParasite"/>
        </authorList>
    </citation>
    <scope>IDENTIFICATION</scope>
</reference>
<proteinExistence type="predicted"/>
<evidence type="ECO:0000313" key="2">
    <source>
        <dbReference type="Proteomes" id="UP000887575"/>
    </source>
</evidence>
<keyword evidence="1" id="KW-0732">Signal</keyword>
<feature type="signal peptide" evidence="1">
    <location>
        <begin position="1"/>
        <end position="20"/>
    </location>
</feature>
<dbReference type="AlphaFoldDB" id="A0AAF3F2F9"/>
<dbReference type="WBParaSite" id="MBELARI_LOCUS20012">
    <property type="protein sequence ID" value="MBELARI_LOCUS20012"/>
    <property type="gene ID" value="MBELARI_LOCUS20012"/>
</dbReference>
<evidence type="ECO:0000256" key="1">
    <source>
        <dbReference type="SAM" id="SignalP"/>
    </source>
</evidence>
<organism evidence="2 3">
    <name type="scientific">Mesorhabditis belari</name>
    <dbReference type="NCBI Taxonomy" id="2138241"/>
    <lineage>
        <taxon>Eukaryota</taxon>
        <taxon>Metazoa</taxon>
        <taxon>Ecdysozoa</taxon>
        <taxon>Nematoda</taxon>
        <taxon>Chromadorea</taxon>
        <taxon>Rhabditida</taxon>
        <taxon>Rhabditina</taxon>
        <taxon>Rhabditomorpha</taxon>
        <taxon>Rhabditoidea</taxon>
        <taxon>Rhabditidae</taxon>
        <taxon>Mesorhabditinae</taxon>
        <taxon>Mesorhabditis</taxon>
    </lineage>
</organism>